<organism evidence="2">
    <name type="scientific">Medicago truncatula</name>
    <name type="common">Barrel medic</name>
    <name type="synonym">Medicago tribuloides</name>
    <dbReference type="NCBI Taxonomy" id="3880"/>
    <lineage>
        <taxon>Eukaryota</taxon>
        <taxon>Viridiplantae</taxon>
        <taxon>Streptophyta</taxon>
        <taxon>Embryophyta</taxon>
        <taxon>Tracheophyta</taxon>
        <taxon>Spermatophyta</taxon>
        <taxon>Magnoliopsida</taxon>
        <taxon>eudicotyledons</taxon>
        <taxon>Gunneridae</taxon>
        <taxon>Pentapetalae</taxon>
        <taxon>rosids</taxon>
        <taxon>fabids</taxon>
        <taxon>Fabales</taxon>
        <taxon>Fabaceae</taxon>
        <taxon>Papilionoideae</taxon>
        <taxon>50 kb inversion clade</taxon>
        <taxon>NPAAA clade</taxon>
        <taxon>Hologalegina</taxon>
        <taxon>IRL clade</taxon>
        <taxon>Trifolieae</taxon>
        <taxon>Medicago</taxon>
    </lineage>
</organism>
<dbReference type="Pfam" id="PF13456">
    <property type="entry name" value="RVT_3"/>
    <property type="match status" value="1"/>
</dbReference>
<dbReference type="InterPro" id="IPR053151">
    <property type="entry name" value="RNase_H-like"/>
</dbReference>
<dbReference type="AlphaFoldDB" id="A2Q4V0"/>
<protein>
    <submittedName>
        <fullName evidence="2">Polynucleotidyl transferase, Ribonuclease H fold</fullName>
    </submittedName>
</protein>
<evidence type="ECO:0000313" key="2">
    <source>
        <dbReference type="EMBL" id="ABN08650.1"/>
    </source>
</evidence>
<name>A2Q4V0_MEDTR</name>
<accession>A2Q4V0</accession>
<dbReference type="Gene3D" id="3.30.420.10">
    <property type="entry name" value="Ribonuclease H-like superfamily/Ribonuclease H"/>
    <property type="match status" value="1"/>
</dbReference>
<dbReference type="PANTHER" id="PTHR47723">
    <property type="entry name" value="OS05G0353850 PROTEIN"/>
    <property type="match status" value="1"/>
</dbReference>
<dbReference type="CDD" id="cd06222">
    <property type="entry name" value="RNase_H_like"/>
    <property type="match status" value="1"/>
</dbReference>
<evidence type="ECO:0000259" key="1">
    <source>
        <dbReference type="Pfam" id="PF13456"/>
    </source>
</evidence>
<dbReference type="GO" id="GO:0016740">
    <property type="term" value="F:transferase activity"/>
    <property type="evidence" value="ECO:0007669"/>
    <property type="project" value="UniProtKB-KW"/>
</dbReference>
<feature type="domain" description="RNase H type-1" evidence="1">
    <location>
        <begin position="23"/>
        <end position="79"/>
    </location>
</feature>
<sequence>MTMYSSPGGYIKVNVDSSSFRIPNVARFGGILRYDFGTWIHHFSGICGITSNLFGELATIWRGLPLAWNLSYRDNIVKSYFK</sequence>
<gene>
    <name evidence="2" type="ORF">MtrDRAFT_AC157891g23v2</name>
</gene>
<proteinExistence type="predicted"/>
<dbReference type="PANTHER" id="PTHR47723:SF19">
    <property type="entry name" value="POLYNUCLEOTIDYL TRANSFERASE, RIBONUCLEASE H-LIKE SUPERFAMILY PROTEIN"/>
    <property type="match status" value="1"/>
</dbReference>
<reference evidence="2" key="1">
    <citation type="submission" date="2005-03" db="EMBL/GenBank/DDBJ databases">
        <authorList>
            <person name="Town C.D."/>
        </authorList>
    </citation>
    <scope>NUCLEOTIDE SEQUENCE</scope>
</reference>
<reference evidence="2" key="2">
    <citation type="submission" date="2007-03" db="EMBL/GenBank/DDBJ databases">
        <authorList>
            <consortium name="The International Medicago Genome Annotation Group"/>
        </authorList>
    </citation>
    <scope>NUCLEOTIDE SEQUENCE</scope>
</reference>
<keyword evidence="2" id="KW-0808">Transferase</keyword>
<dbReference type="SUPFAM" id="SSF53098">
    <property type="entry name" value="Ribonuclease H-like"/>
    <property type="match status" value="1"/>
</dbReference>
<dbReference type="InterPro" id="IPR036397">
    <property type="entry name" value="RNaseH_sf"/>
</dbReference>
<dbReference type="GO" id="GO:0003676">
    <property type="term" value="F:nucleic acid binding"/>
    <property type="evidence" value="ECO:0007669"/>
    <property type="project" value="InterPro"/>
</dbReference>
<dbReference type="InterPro" id="IPR012337">
    <property type="entry name" value="RNaseH-like_sf"/>
</dbReference>
<dbReference type="EMBL" id="AC157891">
    <property type="protein sequence ID" value="ABN08650.1"/>
    <property type="molecule type" value="Genomic_DNA"/>
</dbReference>
<dbReference type="GO" id="GO:0004523">
    <property type="term" value="F:RNA-DNA hybrid ribonuclease activity"/>
    <property type="evidence" value="ECO:0007669"/>
    <property type="project" value="InterPro"/>
</dbReference>
<dbReference type="InterPro" id="IPR002156">
    <property type="entry name" value="RNaseH_domain"/>
</dbReference>
<dbReference type="InterPro" id="IPR044730">
    <property type="entry name" value="RNase_H-like_dom_plant"/>
</dbReference>